<evidence type="ECO:0000313" key="1">
    <source>
        <dbReference type="EMBL" id="MBB5700486.1"/>
    </source>
</evidence>
<dbReference type="RefSeq" id="WP_268902616.1">
    <property type="nucleotide sequence ID" value="NZ_JACIJG010000001.1"/>
</dbReference>
<accession>A0A7W9ELA8</accession>
<gene>
    <name evidence="1" type="ORF">FHS76_000324</name>
</gene>
<comment type="caution">
    <text evidence="1">The sequence shown here is derived from an EMBL/GenBank/DDBJ whole genome shotgun (WGS) entry which is preliminary data.</text>
</comment>
<dbReference type="AlphaFoldDB" id="A0A7W9ELA8"/>
<protein>
    <submittedName>
        <fullName evidence="1">Uncharacterized protein</fullName>
    </submittedName>
</protein>
<keyword evidence="2" id="KW-1185">Reference proteome</keyword>
<name>A0A7W9ELA8_9HYPH</name>
<reference evidence="1 2" key="1">
    <citation type="submission" date="2020-08" db="EMBL/GenBank/DDBJ databases">
        <title>Genomic Encyclopedia of Type Strains, Phase IV (KMG-IV): sequencing the most valuable type-strain genomes for metagenomic binning, comparative biology and taxonomic classification.</title>
        <authorList>
            <person name="Goeker M."/>
        </authorList>
    </citation>
    <scope>NUCLEOTIDE SEQUENCE [LARGE SCALE GENOMIC DNA]</scope>
    <source>
        <strain evidence="1 2">DSM 26944</strain>
    </source>
</reference>
<dbReference type="EMBL" id="JACIJG010000001">
    <property type="protein sequence ID" value="MBB5700486.1"/>
    <property type="molecule type" value="Genomic_DNA"/>
</dbReference>
<dbReference type="Proteomes" id="UP000555546">
    <property type="component" value="Unassembled WGS sequence"/>
</dbReference>
<evidence type="ECO:0000313" key="2">
    <source>
        <dbReference type="Proteomes" id="UP000555546"/>
    </source>
</evidence>
<proteinExistence type="predicted"/>
<organism evidence="1 2">
    <name type="scientific">Brucella daejeonensis</name>
    <dbReference type="NCBI Taxonomy" id="659015"/>
    <lineage>
        <taxon>Bacteria</taxon>
        <taxon>Pseudomonadati</taxon>
        <taxon>Pseudomonadota</taxon>
        <taxon>Alphaproteobacteria</taxon>
        <taxon>Hyphomicrobiales</taxon>
        <taxon>Brucellaceae</taxon>
        <taxon>Brucella/Ochrobactrum group</taxon>
        <taxon>Brucella</taxon>
    </lineage>
</organism>
<sequence length="41" mass="4282">MTEAGMAAGPVFPVFAMQVDCSRTEAAISHFGHGEKQGTTL</sequence>